<name>A0A0A8ZHM4_ARUDO</name>
<organism evidence="1">
    <name type="scientific">Arundo donax</name>
    <name type="common">Giant reed</name>
    <name type="synonym">Donax arundinaceus</name>
    <dbReference type="NCBI Taxonomy" id="35708"/>
    <lineage>
        <taxon>Eukaryota</taxon>
        <taxon>Viridiplantae</taxon>
        <taxon>Streptophyta</taxon>
        <taxon>Embryophyta</taxon>
        <taxon>Tracheophyta</taxon>
        <taxon>Spermatophyta</taxon>
        <taxon>Magnoliopsida</taxon>
        <taxon>Liliopsida</taxon>
        <taxon>Poales</taxon>
        <taxon>Poaceae</taxon>
        <taxon>PACMAD clade</taxon>
        <taxon>Arundinoideae</taxon>
        <taxon>Arundineae</taxon>
        <taxon>Arundo</taxon>
    </lineage>
</organism>
<proteinExistence type="predicted"/>
<dbReference type="PANTHER" id="PTHR10315:SF96">
    <property type="entry name" value="SIAH-TYPE DOMAIN-CONTAINING PROTEIN"/>
    <property type="match status" value="1"/>
</dbReference>
<dbReference type="AlphaFoldDB" id="A0A0A8ZHM4"/>
<dbReference type="PANTHER" id="PTHR10315">
    <property type="entry name" value="E3 UBIQUITIN PROTEIN LIGASE SIAH"/>
    <property type="match status" value="1"/>
</dbReference>
<evidence type="ECO:0000313" key="1">
    <source>
        <dbReference type="EMBL" id="JAD36230.1"/>
    </source>
</evidence>
<accession>A0A0A8ZHM4</accession>
<dbReference type="EMBL" id="GBRH01261665">
    <property type="protein sequence ID" value="JAD36230.1"/>
    <property type="molecule type" value="Transcribed_RNA"/>
</dbReference>
<protein>
    <submittedName>
        <fullName evidence="1">Uncharacterized protein</fullName>
    </submittedName>
</protein>
<dbReference type="GO" id="GO:0061630">
    <property type="term" value="F:ubiquitin protein ligase activity"/>
    <property type="evidence" value="ECO:0007669"/>
    <property type="project" value="TreeGrafter"/>
</dbReference>
<dbReference type="InterPro" id="IPR052088">
    <property type="entry name" value="E3_ubiquitin-ligase_SINA"/>
</dbReference>
<reference evidence="1" key="2">
    <citation type="journal article" date="2015" name="Data Brief">
        <title>Shoot transcriptome of the giant reed, Arundo donax.</title>
        <authorList>
            <person name="Barrero R.A."/>
            <person name="Guerrero F.D."/>
            <person name="Moolhuijzen P."/>
            <person name="Goolsby J.A."/>
            <person name="Tidwell J."/>
            <person name="Bellgard S.E."/>
            <person name="Bellgard M.I."/>
        </authorList>
    </citation>
    <scope>NUCLEOTIDE SEQUENCE</scope>
    <source>
        <tissue evidence="1">Shoot tissue taken approximately 20 cm above the soil surface</tissue>
    </source>
</reference>
<dbReference type="SUPFAM" id="SSF49599">
    <property type="entry name" value="TRAF domain-like"/>
    <property type="match status" value="1"/>
</dbReference>
<dbReference type="GO" id="GO:0005737">
    <property type="term" value="C:cytoplasm"/>
    <property type="evidence" value="ECO:0007669"/>
    <property type="project" value="TreeGrafter"/>
</dbReference>
<reference evidence="1" key="1">
    <citation type="submission" date="2014-09" db="EMBL/GenBank/DDBJ databases">
        <authorList>
            <person name="Magalhaes I.L.F."/>
            <person name="Oliveira U."/>
            <person name="Santos F.R."/>
            <person name="Vidigal T.H.D.A."/>
            <person name="Brescovit A.D."/>
            <person name="Santos A.J."/>
        </authorList>
    </citation>
    <scope>NUCLEOTIDE SEQUENCE</scope>
    <source>
        <tissue evidence="1">Shoot tissue taken approximately 20 cm above the soil surface</tissue>
    </source>
</reference>
<sequence length="240" mass="26192">MSCVRCAATSSKPLANAMCVASPLTTGGATLWSALWSPFTSHARMPPTAAPPVLHTMTSTATARSVLTRRAAAWARTGSTEALLDHFTRTHGWPCATKIRAGKTRSICLHDGFNFLLADRTTNSQGATTSHSQYLFLLNVVRQPLGRAISVLFIGQESSSQVLKCVLSYSRRLYDPGEHHRFLGNHLLQSEINVECTDLSNGLPNPEGGFLFVVPDFVLGDDDRKNTIQVKARIRIVDLD</sequence>